<name>A0A0U3MA91_9BURK</name>
<evidence type="ECO:0000256" key="13">
    <source>
        <dbReference type="RuleBase" id="RU003357"/>
    </source>
</evidence>
<dbReference type="Proteomes" id="UP000060699">
    <property type="component" value="Chromosome"/>
</dbReference>
<evidence type="ECO:0000256" key="10">
    <source>
        <dbReference type="ARBA" id="ARBA00023170"/>
    </source>
</evidence>
<organism evidence="16 17">
    <name type="scientific">Roseateles depolymerans</name>
    <dbReference type="NCBI Taxonomy" id="76731"/>
    <lineage>
        <taxon>Bacteria</taxon>
        <taxon>Pseudomonadati</taxon>
        <taxon>Pseudomonadota</taxon>
        <taxon>Betaproteobacteria</taxon>
        <taxon>Burkholderiales</taxon>
        <taxon>Sphaerotilaceae</taxon>
        <taxon>Roseateles</taxon>
    </lineage>
</organism>
<dbReference type="KEGG" id="rdp:RD2015_713"/>
<dbReference type="InterPro" id="IPR037066">
    <property type="entry name" value="Plug_dom_sf"/>
</dbReference>
<dbReference type="Gene3D" id="2.40.170.20">
    <property type="entry name" value="TonB-dependent receptor, beta-barrel domain"/>
    <property type="match status" value="1"/>
</dbReference>
<keyword evidence="8 13" id="KW-0798">TonB box</keyword>
<keyword evidence="5 12" id="KW-0812">Transmembrane</keyword>
<dbReference type="AlphaFoldDB" id="A0A0U3MA91"/>
<evidence type="ECO:0000256" key="1">
    <source>
        <dbReference type="ARBA" id="ARBA00004571"/>
    </source>
</evidence>
<evidence type="ECO:0000256" key="3">
    <source>
        <dbReference type="ARBA" id="ARBA00022448"/>
    </source>
</evidence>
<dbReference type="PATRIC" id="fig|76731.3.peg.724"/>
<evidence type="ECO:0000256" key="11">
    <source>
        <dbReference type="ARBA" id="ARBA00023237"/>
    </source>
</evidence>
<keyword evidence="10 16" id="KW-0675">Receptor</keyword>
<dbReference type="InterPro" id="IPR039426">
    <property type="entry name" value="TonB-dep_rcpt-like"/>
</dbReference>
<keyword evidence="3 12" id="KW-0813">Transport</keyword>
<gene>
    <name evidence="16" type="ORF">RD2015_713</name>
</gene>
<dbReference type="GO" id="GO:0009279">
    <property type="term" value="C:cell outer membrane"/>
    <property type="evidence" value="ECO:0007669"/>
    <property type="project" value="UniProtKB-SubCell"/>
</dbReference>
<proteinExistence type="inferred from homology"/>
<feature type="compositionally biased region" description="Polar residues" evidence="14">
    <location>
        <begin position="105"/>
        <end position="114"/>
    </location>
</feature>
<dbReference type="PANTHER" id="PTHR30069">
    <property type="entry name" value="TONB-DEPENDENT OUTER MEMBRANE RECEPTOR"/>
    <property type="match status" value="1"/>
</dbReference>
<dbReference type="Pfam" id="PF07715">
    <property type="entry name" value="Plug"/>
    <property type="match status" value="1"/>
</dbReference>
<protein>
    <submittedName>
        <fullName evidence="16">TonB-dependent receptor</fullName>
    </submittedName>
</protein>
<evidence type="ECO:0000256" key="6">
    <source>
        <dbReference type="ARBA" id="ARBA00022729"/>
    </source>
</evidence>
<feature type="region of interest" description="Disordered" evidence="14">
    <location>
        <begin position="51"/>
        <end position="114"/>
    </location>
</feature>
<evidence type="ECO:0000256" key="14">
    <source>
        <dbReference type="SAM" id="MobiDB-lite"/>
    </source>
</evidence>
<evidence type="ECO:0000256" key="4">
    <source>
        <dbReference type="ARBA" id="ARBA00022452"/>
    </source>
</evidence>
<keyword evidence="9 12" id="KW-0472">Membrane</keyword>
<dbReference type="InterPro" id="IPR000531">
    <property type="entry name" value="Beta-barrel_TonB"/>
</dbReference>
<evidence type="ECO:0000256" key="2">
    <source>
        <dbReference type="ARBA" id="ARBA00009810"/>
    </source>
</evidence>
<dbReference type="RefSeq" id="WP_232309914.1">
    <property type="nucleotide sequence ID" value="NZ_CP013729.1"/>
</dbReference>
<dbReference type="STRING" id="76731.RD2015_713"/>
<dbReference type="InterPro" id="IPR012910">
    <property type="entry name" value="Plug_dom"/>
</dbReference>
<keyword evidence="4 12" id="KW-1134">Transmembrane beta strand</keyword>
<comment type="subcellular location">
    <subcellularLocation>
        <location evidence="1 12">Cell outer membrane</location>
        <topology evidence="1 12">Multi-pass membrane protein</topology>
    </subcellularLocation>
</comment>
<evidence type="ECO:0000256" key="5">
    <source>
        <dbReference type="ARBA" id="ARBA00022692"/>
    </source>
</evidence>
<feature type="compositionally biased region" description="Low complexity" evidence="14">
    <location>
        <begin position="456"/>
        <end position="465"/>
    </location>
</feature>
<dbReference type="GO" id="GO:0015344">
    <property type="term" value="F:siderophore uptake transmembrane transporter activity"/>
    <property type="evidence" value="ECO:0007669"/>
    <property type="project" value="TreeGrafter"/>
</dbReference>
<dbReference type="SUPFAM" id="SSF56935">
    <property type="entry name" value="Porins"/>
    <property type="match status" value="1"/>
</dbReference>
<evidence type="ECO:0000256" key="9">
    <source>
        <dbReference type="ARBA" id="ARBA00023136"/>
    </source>
</evidence>
<dbReference type="EMBL" id="CP013729">
    <property type="protein sequence ID" value="ALV05209.1"/>
    <property type="molecule type" value="Genomic_DNA"/>
</dbReference>
<reference evidence="16 17" key="1">
    <citation type="submission" date="2015-12" db="EMBL/GenBank/DDBJ databases">
        <title>Complete genome of Roseateles depolymerans KCTC 42856.</title>
        <authorList>
            <person name="Kim K.M."/>
        </authorList>
    </citation>
    <scope>NUCLEOTIDE SEQUENCE [LARGE SCALE GENOMIC DNA]</scope>
    <source>
        <strain evidence="16 17">KCTC 42856</strain>
    </source>
</reference>
<feature type="region of interest" description="Disordered" evidence="14">
    <location>
        <begin position="443"/>
        <end position="465"/>
    </location>
</feature>
<evidence type="ECO:0000256" key="12">
    <source>
        <dbReference type="PROSITE-ProRule" id="PRU01360"/>
    </source>
</evidence>
<dbReference type="Pfam" id="PF00593">
    <property type="entry name" value="TonB_dep_Rec_b-barrel"/>
    <property type="match status" value="1"/>
</dbReference>
<evidence type="ECO:0000313" key="16">
    <source>
        <dbReference type="EMBL" id="ALV05209.1"/>
    </source>
</evidence>
<keyword evidence="7" id="KW-0406">Ion transport</keyword>
<dbReference type="InterPro" id="IPR036942">
    <property type="entry name" value="Beta-barrel_TonB_sf"/>
</dbReference>
<comment type="similarity">
    <text evidence="2 12 13">Belongs to the TonB-dependent receptor family.</text>
</comment>
<evidence type="ECO:0000256" key="8">
    <source>
        <dbReference type="ARBA" id="ARBA00023077"/>
    </source>
</evidence>
<evidence type="ECO:0000256" key="7">
    <source>
        <dbReference type="ARBA" id="ARBA00023065"/>
    </source>
</evidence>
<dbReference type="PANTHER" id="PTHR30069:SF53">
    <property type="entry name" value="COLICIN I RECEPTOR-RELATED"/>
    <property type="match status" value="1"/>
</dbReference>
<dbReference type="CDD" id="cd01347">
    <property type="entry name" value="ligand_gated_channel"/>
    <property type="match status" value="1"/>
</dbReference>
<dbReference type="PROSITE" id="PS52016">
    <property type="entry name" value="TONB_DEPENDENT_REC_3"/>
    <property type="match status" value="1"/>
</dbReference>
<evidence type="ECO:0000256" key="15">
    <source>
        <dbReference type="SAM" id="SignalP"/>
    </source>
</evidence>
<accession>A0A0U3MA91</accession>
<feature type="signal peptide" evidence="15">
    <location>
        <begin position="1"/>
        <end position="24"/>
    </location>
</feature>
<sequence length="838" mass="90371" precursor="true">MNKTLIVAALATAYPLAPVSCAWAQTATASASATAASAPTAAASTAASAASSQAGTPVPPLPASAPKEATLRGRSGPASPTSKDADQAADTPVKTLGMVTVRGSRPSSLPTNIPTTLESVTAQDIERTINATDSEDALKYFPSLLVRKRYIGDYNHAILSSRASGTGNSARSAVYADGILLSNYLGNGVGGLSFPPRWGLVTPEEIERVDVMYGPFSAAYAGNSVGAVVDFITRMPTKFEAHAKASYVLQPMRLYGTDENEHAWQTSASVGSRSGDLSWWINVHHTDSLGQPLTFATRLKSAGTPGTAGTPVTGAVPGANTANQPWLVLGSGTQYTTRQDHLKIKLAYELTPTVRASYLLGVWQNDSDGNARSYLKDATGAPVYSGPIRIEGLQYTGSQALTGGDFAVTREDLMHVMQGVSVLSHGGGEWDWGVSASQYDYRRDRKRQNAASNPQPAALAGGPGTLADGSGTGWTTLSARGIWRPSAQHTVEVGVQQDRYQLRYRTLSIAGNFLTDEAGTLASSVQGRTRLQSVYAQDAWDLADRWRAVLGLRAEHWTASDGRTDFSGTSSQSYASRRVNDLSPKAALSWQWLPQTVLKASVGRAVRMPTVSELYGATSTTNSQYINDPNLRPEKSWTGELSAETTVGAWSSRLTFFAEDTRDSLYSQTTFDVTANKNISRVQNVDHIATKGLEATVSANDWGLQGLDLSGSVTYADSRIKRNQGFVTTPGDTVGKWQPNIPRWRATAVASYRFDAHWTATLAGRYSGRQYRTLNNADVNGFTYQGVSKYATLDARVLYRFNKQWSAAVGVDNLNNYQFWNFHNYPQRSYTAELRFDL</sequence>
<dbReference type="Gene3D" id="2.170.130.10">
    <property type="entry name" value="TonB-dependent receptor, plug domain"/>
    <property type="match status" value="1"/>
</dbReference>
<evidence type="ECO:0000313" key="17">
    <source>
        <dbReference type="Proteomes" id="UP000060699"/>
    </source>
</evidence>
<keyword evidence="17" id="KW-1185">Reference proteome</keyword>
<dbReference type="GO" id="GO:0044718">
    <property type="term" value="P:siderophore transmembrane transport"/>
    <property type="evidence" value="ECO:0007669"/>
    <property type="project" value="TreeGrafter"/>
</dbReference>
<feature type="chain" id="PRO_5043836884" evidence="15">
    <location>
        <begin position="25"/>
        <end position="838"/>
    </location>
</feature>
<keyword evidence="11 12" id="KW-0998">Cell outer membrane</keyword>
<keyword evidence="6 15" id="KW-0732">Signal</keyword>